<evidence type="ECO:0000313" key="3">
    <source>
        <dbReference type="Proteomes" id="UP000499080"/>
    </source>
</evidence>
<proteinExistence type="predicted"/>
<dbReference type="AlphaFoldDB" id="A0A4Y2QP29"/>
<keyword evidence="1" id="KW-0472">Membrane</keyword>
<name>A0A4Y2QP29_ARAVE</name>
<feature type="transmembrane region" description="Helical" evidence="1">
    <location>
        <begin position="47"/>
        <end position="67"/>
    </location>
</feature>
<sequence>MRFLLGIVGYIKPRVLAISITPLGTTSKDFPLSFAVVASLSISKMKLFSYIIAAATAVLLLMASPAVEAQSSTPAPDTTGTTAGAKCKYF</sequence>
<gene>
    <name evidence="2" type="ORF">AVEN_30477_1</name>
</gene>
<dbReference type="EMBL" id="BGPR01014400">
    <property type="protein sequence ID" value="GBN65046.1"/>
    <property type="molecule type" value="Genomic_DNA"/>
</dbReference>
<organism evidence="2 3">
    <name type="scientific">Araneus ventricosus</name>
    <name type="common">Orbweaver spider</name>
    <name type="synonym">Epeira ventricosa</name>
    <dbReference type="NCBI Taxonomy" id="182803"/>
    <lineage>
        <taxon>Eukaryota</taxon>
        <taxon>Metazoa</taxon>
        <taxon>Ecdysozoa</taxon>
        <taxon>Arthropoda</taxon>
        <taxon>Chelicerata</taxon>
        <taxon>Arachnida</taxon>
        <taxon>Araneae</taxon>
        <taxon>Araneomorphae</taxon>
        <taxon>Entelegynae</taxon>
        <taxon>Araneoidea</taxon>
        <taxon>Araneidae</taxon>
        <taxon>Araneus</taxon>
    </lineage>
</organism>
<keyword evidence="1" id="KW-1133">Transmembrane helix</keyword>
<keyword evidence="3" id="KW-1185">Reference proteome</keyword>
<keyword evidence="1" id="KW-0812">Transmembrane</keyword>
<dbReference type="Proteomes" id="UP000499080">
    <property type="component" value="Unassembled WGS sequence"/>
</dbReference>
<comment type="caution">
    <text evidence="2">The sequence shown here is derived from an EMBL/GenBank/DDBJ whole genome shotgun (WGS) entry which is preliminary data.</text>
</comment>
<reference evidence="2 3" key="1">
    <citation type="journal article" date="2019" name="Sci. Rep.">
        <title>Orb-weaving spider Araneus ventricosus genome elucidates the spidroin gene catalogue.</title>
        <authorList>
            <person name="Kono N."/>
            <person name="Nakamura H."/>
            <person name="Ohtoshi R."/>
            <person name="Moran D.A.P."/>
            <person name="Shinohara A."/>
            <person name="Yoshida Y."/>
            <person name="Fujiwara M."/>
            <person name="Mori M."/>
            <person name="Tomita M."/>
            <person name="Arakawa K."/>
        </authorList>
    </citation>
    <scope>NUCLEOTIDE SEQUENCE [LARGE SCALE GENOMIC DNA]</scope>
</reference>
<evidence type="ECO:0000313" key="2">
    <source>
        <dbReference type="EMBL" id="GBN65046.1"/>
    </source>
</evidence>
<accession>A0A4Y2QP29</accession>
<protein>
    <submittedName>
        <fullName evidence="2">Uncharacterized protein</fullName>
    </submittedName>
</protein>
<evidence type="ECO:0000256" key="1">
    <source>
        <dbReference type="SAM" id="Phobius"/>
    </source>
</evidence>